<keyword evidence="4" id="KW-0560">Oxidoreductase</keyword>
<dbReference type="GO" id="GO:0005737">
    <property type="term" value="C:cytoplasm"/>
    <property type="evidence" value="ECO:0007669"/>
    <property type="project" value="UniProtKB-SubCell"/>
</dbReference>
<reference evidence="5" key="3">
    <citation type="submission" date="2021-06" db="EMBL/GenBank/DDBJ databases">
        <title>Chromosome-level genome assembly for S. haematobium.</title>
        <authorList>
            <person name="Stroehlein A.J."/>
        </authorList>
    </citation>
    <scope>NUCLEOTIDE SEQUENCE</scope>
</reference>
<dbReference type="AlphaFoldDB" id="A0A6A5DVC6"/>
<dbReference type="PRINTS" id="PR00081">
    <property type="entry name" value="GDHRDH"/>
</dbReference>
<evidence type="ECO:0000256" key="2">
    <source>
        <dbReference type="ARBA" id="ARBA00022490"/>
    </source>
</evidence>
<dbReference type="Proteomes" id="UP000471633">
    <property type="component" value="Unassembled WGS sequence"/>
</dbReference>
<dbReference type="SUPFAM" id="SSF51735">
    <property type="entry name" value="NAD(P)-binding Rossmann-fold domains"/>
    <property type="match status" value="1"/>
</dbReference>
<dbReference type="PANTHER" id="PTHR44085">
    <property type="entry name" value="SEPIAPTERIN REDUCTASE"/>
    <property type="match status" value="1"/>
</dbReference>
<evidence type="ECO:0000256" key="3">
    <source>
        <dbReference type="ARBA" id="ARBA00022857"/>
    </source>
</evidence>
<reference evidence="5" key="2">
    <citation type="journal article" date="2019" name="Gigascience">
        <title>High-quality Schistosoma haematobium genome achieved by single-molecule and long-range sequencing.</title>
        <authorList>
            <person name="Stroehlein A.J."/>
            <person name="Korhonen P.K."/>
            <person name="Chong T.M."/>
            <person name="Lim Y.L."/>
            <person name="Chan K.G."/>
            <person name="Webster B."/>
            <person name="Rollinson D."/>
            <person name="Brindley P.J."/>
            <person name="Gasser R.B."/>
            <person name="Young N.D."/>
        </authorList>
    </citation>
    <scope>NUCLEOTIDE SEQUENCE</scope>
</reference>
<dbReference type="GeneID" id="58546739"/>
<dbReference type="RefSeq" id="XP_035590259.1">
    <property type="nucleotide sequence ID" value="XM_035733933.2"/>
</dbReference>
<protein>
    <submittedName>
        <fullName evidence="5">Uncharacterized protein</fullName>
    </submittedName>
</protein>
<comment type="caution">
    <text evidence="5">The sequence shown here is derived from an EMBL/GenBank/DDBJ whole genome shotgun (WGS) entry which is preliminary data.</text>
</comment>
<organism evidence="5 6">
    <name type="scientific">Schistosoma haematobium</name>
    <name type="common">Blood fluke</name>
    <dbReference type="NCBI Taxonomy" id="6185"/>
    <lineage>
        <taxon>Eukaryota</taxon>
        <taxon>Metazoa</taxon>
        <taxon>Spiralia</taxon>
        <taxon>Lophotrochozoa</taxon>
        <taxon>Platyhelminthes</taxon>
        <taxon>Trematoda</taxon>
        <taxon>Digenea</taxon>
        <taxon>Strigeidida</taxon>
        <taxon>Schistosomatoidea</taxon>
        <taxon>Schistosomatidae</taxon>
        <taxon>Schistosoma</taxon>
    </lineage>
</organism>
<keyword evidence="2" id="KW-0963">Cytoplasm</keyword>
<dbReference type="KEGG" id="shx:MS3_00009377"/>
<reference evidence="5" key="4">
    <citation type="journal article" date="2022" name="PLoS Pathog.">
        <title>Chromosome-level genome of Schistosoma haematobium underpins genome-wide explorations of molecular variation.</title>
        <authorList>
            <person name="Stroehlein A.J."/>
            <person name="Korhonen P.K."/>
            <person name="Lee V.V."/>
            <person name="Ralph S.A."/>
            <person name="Mentink-Kane M."/>
            <person name="You H."/>
            <person name="McManus D.P."/>
            <person name="Tchuente L.T."/>
            <person name="Stothard J.R."/>
            <person name="Kaur P."/>
            <person name="Dudchenko O."/>
            <person name="Aiden E.L."/>
            <person name="Yang B."/>
            <person name="Yang H."/>
            <person name="Emery A.M."/>
            <person name="Webster B.L."/>
            <person name="Brindley P.J."/>
            <person name="Rollinson D."/>
            <person name="Chang B.C.H."/>
            <person name="Gasser R.B."/>
            <person name="Young N.D."/>
        </authorList>
    </citation>
    <scope>NUCLEOTIDE SEQUENCE</scope>
</reference>
<dbReference type="InterPro" id="IPR002347">
    <property type="entry name" value="SDR_fam"/>
</dbReference>
<name>A0A6A5DVC6_SCHHA</name>
<sequence>MSRSLLKSVSELSTKIDKMLFLYERLAMGVTDRRTEEMYSDAIHFPLKTHEELRSLEAAIENQKYRDHFMSSVKDCTCDKLNSFKSPWCDADCFVVITGASRGFGRAFAVELVKSMSSGEDHAASLNVLLMARDVNALRVTESEMYASLSTNSKMKLTILVSTSSLDMSNANKDNLLNDLKPLFQLNSLYPIQSNIKCQWNMLVHNAATLGNIKSKSYECYNIDILDTYYHTNLTAPILLTNLFIEYFITNHQPITIVNISSLTAIQPFPYMSDYCIGKSAREMYFKCLSIDNPSLAILNYSPGPLNTNMLTEIIENHGHLDTRIQFNNMKLNHQIIESNESARVCIGWLKKQIPIDPSNINSIPKLIHCLIHDKEYTNLWLGIHLDYFDAVEKV</sequence>
<keyword evidence="6" id="KW-1185">Reference proteome</keyword>
<dbReference type="Gene3D" id="3.40.50.720">
    <property type="entry name" value="NAD(P)-binding Rossmann-like Domain"/>
    <property type="match status" value="1"/>
</dbReference>
<gene>
    <name evidence="5" type="ORF">MS3_00009377</name>
</gene>
<dbReference type="InterPro" id="IPR036291">
    <property type="entry name" value="NAD(P)-bd_dom_sf"/>
</dbReference>
<proteinExistence type="predicted"/>
<evidence type="ECO:0000313" key="6">
    <source>
        <dbReference type="Proteomes" id="UP000471633"/>
    </source>
</evidence>
<reference evidence="5" key="1">
    <citation type="journal article" date="2012" name="Nat. Genet.">
        <title>Whole-genome sequence of Schistosoma haematobium.</title>
        <authorList>
            <person name="Young N.D."/>
            <person name="Jex A.R."/>
            <person name="Li B."/>
            <person name="Liu S."/>
            <person name="Yang L."/>
            <person name="Xiong Z."/>
            <person name="Li Y."/>
            <person name="Cantacessi C."/>
            <person name="Hall R.S."/>
            <person name="Xu X."/>
            <person name="Chen F."/>
            <person name="Wu X."/>
            <person name="Zerlotini A."/>
            <person name="Oliveira G."/>
            <person name="Hofmann A."/>
            <person name="Zhang G."/>
            <person name="Fang X."/>
            <person name="Kang Y."/>
            <person name="Campbell B.E."/>
            <person name="Loukas A."/>
            <person name="Ranganathan S."/>
            <person name="Rollinson D."/>
            <person name="Rinaldi G."/>
            <person name="Brindley P.J."/>
            <person name="Yang H."/>
            <person name="Wang J."/>
            <person name="Wang J."/>
            <person name="Gasser R.B."/>
        </authorList>
    </citation>
    <scope>NUCLEOTIDE SEQUENCE</scope>
</reference>
<dbReference type="InterPro" id="IPR051721">
    <property type="entry name" value="Biopterin_syn/organic_redct"/>
</dbReference>
<dbReference type="EMBL" id="AMPZ03000007">
    <property type="protein sequence ID" value="KAH9580886.1"/>
    <property type="molecule type" value="Genomic_DNA"/>
</dbReference>
<accession>A0A6A5DVC6</accession>
<dbReference type="CTD" id="58546739"/>
<dbReference type="PANTHER" id="PTHR44085:SF2">
    <property type="entry name" value="SEPIAPTERIN REDUCTASE"/>
    <property type="match status" value="1"/>
</dbReference>
<dbReference type="Pfam" id="PF00106">
    <property type="entry name" value="adh_short"/>
    <property type="match status" value="1"/>
</dbReference>
<comment type="subcellular location">
    <subcellularLocation>
        <location evidence="1">Cytoplasm</location>
    </subcellularLocation>
</comment>
<evidence type="ECO:0000313" key="5">
    <source>
        <dbReference type="EMBL" id="KAH9580886.1"/>
    </source>
</evidence>
<evidence type="ECO:0000256" key="1">
    <source>
        <dbReference type="ARBA" id="ARBA00004496"/>
    </source>
</evidence>
<keyword evidence="3" id="KW-0521">NADP</keyword>
<dbReference type="GO" id="GO:0006729">
    <property type="term" value="P:tetrahydrobiopterin biosynthetic process"/>
    <property type="evidence" value="ECO:0007669"/>
    <property type="project" value="TreeGrafter"/>
</dbReference>
<evidence type="ECO:0000256" key="4">
    <source>
        <dbReference type="ARBA" id="ARBA00023002"/>
    </source>
</evidence>
<dbReference type="GO" id="GO:0004757">
    <property type="term" value="F:sepiapterin reductase (NADP+) activity"/>
    <property type="evidence" value="ECO:0007669"/>
    <property type="project" value="TreeGrafter"/>
</dbReference>